<proteinExistence type="predicted"/>
<dbReference type="AlphaFoldDB" id="A0A0E9QGS1"/>
<reference evidence="1" key="2">
    <citation type="journal article" date="2015" name="Fish Shellfish Immunol.">
        <title>Early steps in the European eel (Anguilla anguilla)-Vibrio vulnificus interaction in the gills: Role of the RtxA13 toxin.</title>
        <authorList>
            <person name="Callol A."/>
            <person name="Pajuelo D."/>
            <person name="Ebbesson L."/>
            <person name="Teles M."/>
            <person name="MacKenzie S."/>
            <person name="Amaro C."/>
        </authorList>
    </citation>
    <scope>NUCLEOTIDE SEQUENCE</scope>
</reference>
<reference evidence="1" key="1">
    <citation type="submission" date="2014-11" db="EMBL/GenBank/DDBJ databases">
        <authorList>
            <person name="Amaro Gonzalez C."/>
        </authorList>
    </citation>
    <scope>NUCLEOTIDE SEQUENCE</scope>
</reference>
<organism evidence="1">
    <name type="scientific">Anguilla anguilla</name>
    <name type="common">European freshwater eel</name>
    <name type="synonym">Muraena anguilla</name>
    <dbReference type="NCBI Taxonomy" id="7936"/>
    <lineage>
        <taxon>Eukaryota</taxon>
        <taxon>Metazoa</taxon>
        <taxon>Chordata</taxon>
        <taxon>Craniata</taxon>
        <taxon>Vertebrata</taxon>
        <taxon>Euteleostomi</taxon>
        <taxon>Actinopterygii</taxon>
        <taxon>Neopterygii</taxon>
        <taxon>Teleostei</taxon>
        <taxon>Anguilliformes</taxon>
        <taxon>Anguillidae</taxon>
        <taxon>Anguilla</taxon>
    </lineage>
</organism>
<evidence type="ECO:0000313" key="1">
    <source>
        <dbReference type="EMBL" id="JAH16081.1"/>
    </source>
</evidence>
<accession>A0A0E9QGS1</accession>
<name>A0A0E9QGS1_ANGAN</name>
<dbReference type="EMBL" id="GBXM01092496">
    <property type="protein sequence ID" value="JAH16081.1"/>
    <property type="molecule type" value="Transcribed_RNA"/>
</dbReference>
<protein>
    <submittedName>
        <fullName evidence="1">Uncharacterized protein</fullName>
    </submittedName>
</protein>
<sequence>MERGMREEEEKTTKTVMFSFASFSLPPFYNLSHSLTRQPSL</sequence>